<protein>
    <submittedName>
        <fullName evidence="1">Uncharacterized protein</fullName>
    </submittedName>
</protein>
<accession>A0A078AQ57</accession>
<evidence type="ECO:0000313" key="2">
    <source>
        <dbReference type="Proteomes" id="UP000039865"/>
    </source>
</evidence>
<dbReference type="AlphaFoldDB" id="A0A078AQ57"/>
<evidence type="ECO:0000313" key="1">
    <source>
        <dbReference type="EMBL" id="CDW84106.1"/>
    </source>
</evidence>
<sequence>MITFECLGFNLKVRGNNDSYQLDISFQDDQIGYDMIKNQAETNSIKHHLVNHSNLIFDLLHSNLKHTQIKGSAL</sequence>
<gene>
    <name evidence="1" type="primary">Contig11184.g11952</name>
    <name evidence="1" type="ORF">STYLEM_13163</name>
</gene>
<dbReference type="EMBL" id="CCKQ01012486">
    <property type="protein sequence ID" value="CDW84106.1"/>
    <property type="molecule type" value="Genomic_DNA"/>
</dbReference>
<keyword evidence="2" id="KW-1185">Reference proteome</keyword>
<proteinExistence type="predicted"/>
<reference evidence="1 2" key="1">
    <citation type="submission" date="2014-06" db="EMBL/GenBank/DDBJ databases">
        <authorList>
            <person name="Swart Estienne"/>
        </authorList>
    </citation>
    <scope>NUCLEOTIDE SEQUENCE [LARGE SCALE GENOMIC DNA]</scope>
    <source>
        <strain evidence="1 2">130c</strain>
    </source>
</reference>
<organism evidence="1 2">
    <name type="scientific">Stylonychia lemnae</name>
    <name type="common">Ciliate</name>
    <dbReference type="NCBI Taxonomy" id="5949"/>
    <lineage>
        <taxon>Eukaryota</taxon>
        <taxon>Sar</taxon>
        <taxon>Alveolata</taxon>
        <taxon>Ciliophora</taxon>
        <taxon>Intramacronucleata</taxon>
        <taxon>Spirotrichea</taxon>
        <taxon>Stichotrichia</taxon>
        <taxon>Sporadotrichida</taxon>
        <taxon>Oxytrichidae</taxon>
        <taxon>Stylonychinae</taxon>
        <taxon>Stylonychia</taxon>
    </lineage>
</organism>
<name>A0A078AQ57_STYLE</name>
<dbReference type="InParanoid" id="A0A078AQ57"/>
<dbReference type="Proteomes" id="UP000039865">
    <property type="component" value="Unassembled WGS sequence"/>
</dbReference>